<evidence type="ECO:0000313" key="3">
    <source>
        <dbReference type="EMBL" id="SMQ64108.1"/>
    </source>
</evidence>
<feature type="transmembrane region" description="Helical" evidence="1">
    <location>
        <begin position="178"/>
        <end position="205"/>
    </location>
</feature>
<dbReference type="AlphaFoldDB" id="A0A1Y6EN79"/>
<dbReference type="Proteomes" id="UP000194474">
    <property type="component" value="Unassembled WGS sequence"/>
</dbReference>
<feature type="transmembrane region" description="Helical" evidence="1">
    <location>
        <begin position="225"/>
        <end position="248"/>
    </location>
</feature>
<name>A0A1Y6EN79_9HYPH</name>
<organism evidence="3 4">
    <name type="scientific">Devosia lucknowensis</name>
    <dbReference type="NCBI Taxonomy" id="1096929"/>
    <lineage>
        <taxon>Bacteria</taxon>
        <taxon>Pseudomonadati</taxon>
        <taxon>Pseudomonadota</taxon>
        <taxon>Alphaproteobacteria</taxon>
        <taxon>Hyphomicrobiales</taxon>
        <taxon>Devosiaceae</taxon>
        <taxon>Devosia</taxon>
    </lineage>
</organism>
<feature type="transmembrane region" description="Helical" evidence="1">
    <location>
        <begin position="136"/>
        <end position="157"/>
    </location>
</feature>
<keyword evidence="1" id="KW-1133">Transmembrane helix</keyword>
<feature type="domain" description="DUF1206" evidence="2">
    <location>
        <begin position="12"/>
        <end position="73"/>
    </location>
</feature>
<proteinExistence type="predicted"/>
<keyword evidence="1" id="KW-0472">Membrane</keyword>
<feature type="transmembrane region" description="Helical" evidence="1">
    <location>
        <begin position="90"/>
        <end position="116"/>
    </location>
</feature>
<evidence type="ECO:0000256" key="1">
    <source>
        <dbReference type="SAM" id="Phobius"/>
    </source>
</evidence>
<sequence length="275" mass="28115">MHNKFELLARWGYAARGIVYAVLGALALWGAGTAATTEDALTTVLAQPFGRILLGLVAIGLVGHVLWRLAQGVLNADHVKNDAKGVVGRLASVGSAVVNVALAFTAASMALGNGAASASSSGGESEATASVLQLPLGNVLVGIAGLGLIVGGLIQVWRGLSGDYQKRIVLPSQHRAAVHAVCATGLSARGVLLAVTGGFLIYAAITVDPDQAGGLSDALDWVHALPFGNMLYTLAAVGLMAFGAYSIIQARYRQVDAPDTGDIRRTASRIPGIPT</sequence>
<dbReference type="RefSeq" id="WP_170926350.1">
    <property type="nucleotide sequence ID" value="NZ_FXWK01000001.1"/>
</dbReference>
<gene>
    <name evidence="3" type="ORF">SAMN06295905_0917</name>
</gene>
<evidence type="ECO:0000313" key="4">
    <source>
        <dbReference type="Proteomes" id="UP000194474"/>
    </source>
</evidence>
<keyword evidence="1" id="KW-0812">Transmembrane</keyword>
<evidence type="ECO:0000259" key="2">
    <source>
        <dbReference type="Pfam" id="PF06724"/>
    </source>
</evidence>
<reference evidence="4" key="1">
    <citation type="submission" date="2017-04" db="EMBL/GenBank/DDBJ databases">
        <authorList>
            <person name="Varghese N."/>
            <person name="Submissions S."/>
        </authorList>
    </citation>
    <scope>NUCLEOTIDE SEQUENCE [LARGE SCALE GENOMIC DNA]</scope>
</reference>
<protein>
    <recommendedName>
        <fullName evidence="2">DUF1206 domain-containing protein</fullName>
    </recommendedName>
</protein>
<feature type="transmembrane region" description="Helical" evidence="1">
    <location>
        <begin position="52"/>
        <end position="70"/>
    </location>
</feature>
<accession>A0A1Y6EN79</accession>
<dbReference type="Pfam" id="PF06724">
    <property type="entry name" value="DUF1206"/>
    <property type="match status" value="3"/>
</dbReference>
<feature type="domain" description="DUF1206" evidence="2">
    <location>
        <begin position="93"/>
        <end position="160"/>
    </location>
</feature>
<dbReference type="InterPro" id="IPR009597">
    <property type="entry name" value="DUF1206"/>
</dbReference>
<keyword evidence="4" id="KW-1185">Reference proteome</keyword>
<feature type="domain" description="DUF1206" evidence="2">
    <location>
        <begin position="185"/>
        <end position="253"/>
    </location>
</feature>
<feature type="transmembrane region" description="Helical" evidence="1">
    <location>
        <begin position="12"/>
        <end position="32"/>
    </location>
</feature>
<dbReference type="EMBL" id="FXWK01000001">
    <property type="protein sequence ID" value="SMQ64108.1"/>
    <property type="molecule type" value="Genomic_DNA"/>
</dbReference>